<feature type="compositionally biased region" description="Low complexity" evidence="1">
    <location>
        <begin position="74"/>
        <end position="93"/>
    </location>
</feature>
<protein>
    <recommendedName>
        <fullName evidence="4">RRM domain-containing protein</fullName>
    </recommendedName>
</protein>
<feature type="compositionally biased region" description="Low complexity" evidence="1">
    <location>
        <begin position="191"/>
        <end position="200"/>
    </location>
</feature>
<feature type="region of interest" description="Disordered" evidence="1">
    <location>
        <begin position="186"/>
        <end position="212"/>
    </location>
</feature>
<name>A0A433CZC2_9FUNG</name>
<feature type="compositionally biased region" description="Pro residues" evidence="1">
    <location>
        <begin position="94"/>
        <end position="104"/>
    </location>
</feature>
<dbReference type="AlphaFoldDB" id="A0A433CZC2"/>
<sequence length="273" mass="27889">MFNDMPLPPAPRMSGSGPMRSNVRGMMSNGVGPRGGGPANSMMGQIPRGGASRGMMPGARNVAAGDDSTRVRTPEPSNSTPSSTLTPTSTSTPTPTPIPTPKPQSVPSTTSPPSTLPSAPGTPTKRKLPEDVPAGTRDAKRAQPEDGKPDTTVAAAVTATPPRSRAVNGSQQLRQPALIALENAGRAKSEPAPARAPPAASVGATPSTPPPLGGVGKSAKVMVGNLDSSVSRQDLVAMGGEVPGGVKVWECVCLRWFGEWYAAWSVFLVSVVT</sequence>
<accession>A0A433CZC2</accession>
<organism evidence="2 3">
    <name type="scientific">Jimgerdemannia flammicorona</name>
    <dbReference type="NCBI Taxonomy" id="994334"/>
    <lineage>
        <taxon>Eukaryota</taxon>
        <taxon>Fungi</taxon>
        <taxon>Fungi incertae sedis</taxon>
        <taxon>Mucoromycota</taxon>
        <taxon>Mucoromycotina</taxon>
        <taxon>Endogonomycetes</taxon>
        <taxon>Endogonales</taxon>
        <taxon>Endogonaceae</taxon>
        <taxon>Jimgerdemannia</taxon>
    </lineage>
</organism>
<evidence type="ECO:0008006" key="4">
    <source>
        <dbReference type="Google" id="ProtNLM"/>
    </source>
</evidence>
<feature type="region of interest" description="Disordered" evidence="1">
    <location>
        <begin position="1"/>
        <end position="152"/>
    </location>
</feature>
<gene>
    <name evidence="2" type="ORF">BC936DRAFT_136536</name>
</gene>
<feature type="compositionally biased region" description="Basic and acidic residues" evidence="1">
    <location>
        <begin position="137"/>
        <end position="149"/>
    </location>
</feature>
<reference evidence="2 3" key="1">
    <citation type="journal article" date="2018" name="New Phytol.">
        <title>Phylogenomics of Endogonaceae and evolution of mycorrhizas within Mucoromycota.</title>
        <authorList>
            <person name="Chang Y."/>
            <person name="Desiro A."/>
            <person name="Na H."/>
            <person name="Sandor L."/>
            <person name="Lipzen A."/>
            <person name="Clum A."/>
            <person name="Barry K."/>
            <person name="Grigoriev I.V."/>
            <person name="Martin F.M."/>
            <person name="Stajich J.E."/>
            <person name="Smith M.E."/>
            <person name="Bonito G."/>
            <person name="Spatafora J.W."/>
        </authorList>
    </citation>
    <scope>NUCLEOTIDE SEQUENCE [LARGE SCALE GENOMIC DNA]</scope>
    <source>
        <strain evidence="2 3">GMNB39</strain>
    </source>
</reference>
<keyword evidence="3" id="KW-1185">Reference proteome</keyword>
<evidence type="ECO:0000313" key="3">
    <source>
        <dbReference type="Proteomes" id="UP000268093"/>
    </source>
</evidence>
<dbReference type="EMBL" id="RBNI01010006">
    <property type="protein sequence ID" value="RUP43925.1"/>
    <property type="molecule type" value="Genomic_DNA"/>
</dbReference>
<feature type="compositionally biased region" description="Low complexity" evidence="1">
    <location>
        <begin position="105"/>
        <end position="123"/>
    </location>
</feature>
<evidence type="ECO:0000256" key="1">
    <source>
        <dbReference type="SAM" id="MobiDB-lite"/>
    </source>
</evidence>
<dbReference type="Proteomes" id="UP000268093">
    <property type="component" value="Unassembled WGS sequence"/>
</dbReference>
<feature type="compositionally biased region" description="Pro residues" evidence="1">
    <location>
        <begin position="1"/>
        <end position="11"/>
    </location>
</feature>
<evidence type="ECO:0000313" key="2">
    <source>
        <dbReference type="EMBL" id="RUP43925.1"/>
    </source>
</evidence>
<comment type="caution">
    <text evidence="2">The sequence shown here is derived from an EMBL/GenBank/DDBJ whole genome shotgun (WGS) entry which is preliminary data.</text>
</comment>
<proteinExistence type="predicted"/>